<protein>
    <submittedName>
        <fullName evidence="1">Uncharacterized protein</fullName>
    </submittedName>
</protein>
<evidence type="ECO:0000313" key="1">
    <source>
        <dbReference type="EnsemblMetazoa" id="tetur11g02030.1"/>
    </source>
</evidence>
<dbReference type="HOGENOM" id="CLU_3406791_0_0_1"/>
<accession>T1KGU3</accession>
<dbReference type="AlphaFoldDB" id="T1KGU3"/>
<dbReference type="EMBL" id="CAEY01000071">
    <property type="status" value="NOT_ANNOTATED_CDS"/>
    <property type="molecule type" value="Genomic_DNA"/>
</dbReference>
<name>T1KGU3_TETUR</name>
<sequence length="30" mass="3400">MKLIIDSISRVDKLIRAIKNNALGLDLVNY</sequence>
<reference evidence="1" key="2">
    <citation type="submission" date="2015-06" db="UniProtKB">
        <authorList>
            <consortium name="EnsemblMetazoa"/>
        </authorList>
    </citation>
    <scope>IDENTIFICATION</scope>
</reference>
<dbReference type="EnsemblMetazoa" id="tetur11g02030.1">
    <property type="protein sequence ID" value="tetur11g02030.1"/>
    <property type="gene ID" value="tetur11g02030"/>
</dbReference>
<reference evidence="2" key="1">
    <citation type="submission" date="2011-08" db="EMBL/GenBank/DDBJ databases">
        <authorList>
            <person name="Rombauts S."/>
        </authorList>
    </citation>
    <scope>NUCLEOTIDE SEQUENCE</scope>
    <source>
        <strain evidence="2">London</strain>
    </source>
</reference>
<dbReference type="Proteomes" id="UP000015104">
    <property type="component" value="Unassembled WGS sequence"/>
</dbReference>
<evidence type="ECO:0000313" key="2">
    <source>
        <dbReference type="Proteomes" id="UP000015104"/>
    </source>
</evidence>
<proteinExistence type="predicted"/>
<keyword evidence="2" id="KW-1185">Reference proteome</keyword>
<organism evidence="1 2">
    <name type="scientific">Tetranychus urticae</name>
    <name type="common">Two-spotted spider mite</name>
    <dbReference type="NCBI Taxonomy" id="32264"/>
    <lineage>
        <taxon>Eukaryota</taxon>
        <taxon>Metazoa</taxon>
        <taxon>Ecdysozoa</taxon>
        <taxon>Arthropoda</taxon>
        <taxon>Chelicerata</taxon>
        <taxon>Arachnida</taxon>
        <taxon>Acari</taxon>
        <taxon>Acariformes</taxon>
        <taxon>Trombidiformes</taxon>
        <taxon>Prostigmata</taxon>
        <taxon>Eleutherengona</taxon>
        <taxon>Raphignathae</taxon>
        <taxon>Tetranychoidea</taxon>
        <taxon>Tetranychidae</taxon>
        <taxon>Tetranychus</taxon>
    </lineage>
</organism>